<dbReference type="EMBL" id="KV784417">
    <property type="protein sequence ID" value="OEU06274.1"/>
    <property type="molecule type" value="Genomic_DNA"/>
</dbReference>
<dbReference type="PROSITE" id="PS50089">
    <property type="entry name" value="ZF_RING_2"/>
    <property type="match status" value="1"/>
</dbReference>
<dbReference type="GO" id="GO:0008270">
    <property type="term" value="F:zinc ion binding"/>
    <property type="evidence" value="ECO:0007669"/>
    <property type="project" value="UniProtKB-KW"/>
</dbReference>
<dbReference type="PANTHER" id="PTHR45969:SF69">
    <property type="entry name" value="FINGER DOMAIN PROTEIN, PUTATIVE (AFU_ORTHOLOGUE AFUA_3G12190)-RELATED"/>
    <property type="match status" value="1"/>
</dbReference>
<dbReference type="Proteomes" id="UP000095751">
    <property type="component" value="Unassembled WGS sequence"/>
</dbReference>
<gene>
    <name evidence="7" type="ORF">FRACYDRAFT_255417</name>
</gene>
<proteinExistence type="predicted"/>
<dbReference type="InterPro" id="IPR013083">
    <property type="entry name" value="Znf_RING/FYVE/PHD"/>
</dbReference>
<dbReference type="Pfam" id="PF13639">
    <property type="entry name" value="zf-RING_2"/>
    <property type="match status" value="1"/>
</dbReference>
<evidence type="ECO:0000256" key="5">
    <source>
        <dbReference type="SAM" id="MobiDB-lite"/>
    </source>
</evidence>
<dbReference type="InterPro" id="IPR001841">
    <property type="entry name" value="Znf_RING"/>
</dbReference>
<dbReference type="CDD" id="cd16448">
    <property type="entry name" value="RING-H2"/>
    <property type="match status" value="1"/>
</dbReference>
<accession>A0A1E7EK76</accession>
<dbReference type="Gene3D" id="3.30.40.10">
    <property type="entry name" value="Zinc/RING finger domain, C3HC4 (zinc finger)"/>
    <property type="match status" value="1"/>
</dbReference>
<dbReference type="SUPFAM" id="SSF57850">
    <property type="entry name" value="RING/U-box"/>
    <property type="match status" value="1"/>
</dbReference>
<dbReference type="KEGG" id="fcy:FRACYDRAFT_255417"/>
<sequence>MTATATIGSYHGTYNDSNDFFDDDDLCPICLDNFDIGDTVMWSSSSAASASTSASARISSPPCSKNSTYKCSHVFHKECIMQWLLEQRENECPSRRSSFFTDGNNDSNNNSSTDTNTNTNSTDTDVALGKLPPSAVISSAFASEIQ</sequence>
<dbReference type="GO" id="GO:0061630">
    <property type="term" value="F:ubiquitin protein ligase activity"/>
    <property type="evidence" value="ECO:0007669"/>
    <property type="project" value="TreeGrafter"/>
</dbReference>
<dbReference type="AlphaFoldDB" id="A0A1E7EK76"/>
<dbReference type="InParanoid" id="A0A1E7EK76"/>
<dbReference type="PANTHER" id="PTHR45969">
    <property type="entry name" value="RING ZINC FINGER PROTEIN-RELATED"/>
    <property type="match status" value="1"/>
</dbReference>
<keyword evidence="3" id="KW-0862">Zinc</keyword>
<name>A0A1E7EK76_9STRA</name>
<evidence type="ECO:0000259" key="6">
    <source>
        <dbReference type="PROSITE" id="PS50089"/>
    </source>
</evidence>
<feature type="region of interest" description="Disordered" evidence="5">
    <location>
        <begin position="94"/>
        <end position="129"/>
    </location>
</feature>
<evidence type="ECO:0000256" key="4">
    <source>
        <dbReference type="PROSITE-ProRule" id="PRU00175"/>
    </source>
</evidence>
<evidence type="ECO:0000313" key="8">
    <source>
        <dbReference type="Proteomes" id="UP000095751"/>
    </source>
</evidence>
<evidence type="ECO:0000313" key="7">
    <source>
        <dbReference type="EMBL" id="OEU06274.1"/>
    </source>
</evidence>
<dbReference type="GO" id="GO:0016567">
    <property type="term" value="P:protein ubiquitination"/>
    <property type="evidence" value="ECO:0007669"/>
    <property type="project" value="TreeGrafter"/>
</dbReference>
<keyword evidence="1" id="KW-0479">Metal-binding</keyword>
<reference evidence="7 8" key="1">
    <citation type="submission" date="2016-09" db="EMBL/GenBank/DDBJ databases">
        <title>Extensive genetic diversity and differential bi-allelic expression allows diatom success in the polar Southern Ocean.</title>
        <authorList>
            <consortium name="DOE Joint Genome Institute"/>
            <person name="Mock T."/>
            <person name="Otillar R.P."/>
            <person name="Strauss J."/>
            <person name="Dupont C."/>
            <person name="Frickenhaus S."/>
            <person name="Maumus F."/>
            <person name="Mcmullan M."/>
            <person name="Sanges R."/>
            <person name="Schmutz J."/>
            <person name="Toseland A."/>
            <person name="Valas R."/>
            <person name="Veluchamy A."/>
            <person name="Ward B.J."/>
            <person name="Allen A."/>
            <person name="Barry K."/>
            <person name="Falciatore A."/>
            <person name="Ferrante M."/>
            <person name="Fortunato A.E."/>
            <person name="Gloeckner G."/>
            <person name="Gruber A."/>
            <person name="Hipkin R."/>
            <person name="Janech M."/>
            <person name="Kroth P."/>
            <person name="Leese F."/>
            <person name="Lindquist E."/>
            <person name="Lyon B.R."/>
            <person name="Martin J."/>
            <person name="Mayer C."/>
            <person name="Parker M."/>
            <person name="Quesneville H."/>
            <person name="Raymond J."/>
            <person name="Uhlig C."/>
            <person name="Valentin K.U."/>
            <person name="Worden A.Z."/>
            <person name="Armbrust E.V."/>
            <person name="Bowler C."/>
            <person name="Green B."/>
            <person name="Moulton V."/>
            <person name="Van Oosterhout C."/>
            <person name="Grigoriev I."/>
        </authorList>
    </citation>
    <scope>NUCLEOTIDE SEQUENCE [LARGE SCALE GENOMIC DNA]</scope>
    <source>
        <strain evidence="7 8">CCMP1102</strain>
    </source>
</reference>
<evidence type="ECO:0000256" key="2">
    <source>
        <dbReference type="ARBA" id="ARBA00022771"/>
    </source>
</evidence>
<protein>
    <recommendedName>
        <fullName evidence="6">RING-type domain-containing protein</fullName>
    </recommendedName>
</protein>
<organism evidence="7 8">
    <name type="scientific">Fragilariopsis cylindrus CCMP1102</name>
    <dbReference type="NCBI Taxonomy" id="635003"/>
    <lineage>
        <taxon>Eukaryota</taxon>
        <taxon>Sar</taxon>
        <taxon>Stramenopiles</taxon>
        <taxon>Ochrophyta</taxon>
        <taxon>Bacillariophyta</taxon>
        <taxon>Bacillariophyceae</taxon>
        <taxon>Bacillariophycidae</taxon>
        <taxon>Bacillariales</taxon>
        <taxon>Bacillariaceae</taxon>
        <taxon>Fragilariopsis</taxon>
    </lineage>
</organism>
<keyword evidence="2 4" id="KW-0863">Zinc-finger</keyword>
<evidence type="ECO:0000256" key="1">
    <source>
        <dbReference type="ARBA" id="ARBA00022723"/>
    </source>
</evidence>
<feature type="compositionally biased region" description="Low complexity" evidence="5">
    <location>
        <begin position="104"/>
        <end position="125"/>
    </location>
</feature>
<feature type="domain" description="RING-type" evidence="6">
    <location>
        <begin position="27"/>
        <end position="96"/>
    </location>
</feature>
<keyword evidence="8" id="KW-1185">Reference proteome</keyword>
<dbReference type="OrthoDB" id="45856at2759"/>
<evidence type="ECO:0000256" key="3">
    <source>
        <dbReference type="ARBA" id="ARBA00022833"/>
    </source>
</evidence>